<proteinExistence type="inferred from homology"/>
<evidence type="ECO:0000313" key="6">
    <source>
        <dbReference type="Proteomes" id="UP000320766"/>
    </source>
</evidence>
<protein>
    <submittedName>
        <fullName evidence="5">Hsp20/alpha crystallin family protein</fullName>
    </submittedName>
</protein>
<evidence type="ECO:0000256" key="1">
    <source>
        <dbReference type="PROSITE-ProRule" id="PRU00285"/>
    </source>
</evidence>
<feature type="domain" description="CS" evidence="4">
    <location>
        <begin position="44"/>
        <end position="150"/>
    </location>
</feature>
<dbReference type="Gene3D" id="2.60.40.790">
    <property type="match status" value="1"/>
</dbReference>
<dbReference type="InterPro" id="IPR002068">
    <property type="entry name" value="A-crystallin/Hsp20_dom"/>
</dbReference>
<gene>
    <name evidence="5" type="ORF">EF807_05705</name>
</gene>
<comment type="caution">
    <text evidence="5">The sequence shown here is derived from an EMBL/GenBank/DDBJ whole genome shotgun (WGS) entry which is preliminary data.</text>
</comment>
<dbReference type="PANTHER" id="PTHR11527">
    <property type="entry name" value="HEAT-SHOCK PROTEIN 20 FAMILY MEMBER"/>
    <property type="match status" value="1"/>
</dbReference>
<feature type="domain" description="SHSP" evidence="3">
    <location>
        <begin position="39"/>
        <end position="150"/>
    </location>
</feature>
<dbReference type="CDD" id="cd06464">
    <property type="entry name" value="ACD_sHsps-like"/>
    <property type="match status" value="1"/>
</dbReference>
<dbReference type="Pfam" id="PF00011">
    <property type="entry name" value="HSP20"/>
    <property type="match status" value="1"/>
</dbReference>
<dbReference type="PROSITE" id="PS01031">
    <property type="entry name" value="SHSP"/>
    <property type="match status" value="1"/>
</dbReference>
<dbReference type="AlphaFoldDB" id="A0A520KVZ7"/>
<name>A0A520KVZ7_9EURY</name>
<dbReference type="InterPro" id="IPR007052">
    <property type="entry name" value="CS_dom"/>
</dbReference>
<comment type="similarity">
    <text evidence="1 2">Belongs to the small heat shock protein (HSP20) family.</text>
</comment>
<dbReference type="PROSITE" id="PS51203">
    <property type="entry name" value="CS"/>
    <property type="match status" value="1"/>
</dbReference>
<dbReference type="Proteomes" id="UP000320766">
    <property type="component" value="Unassembled WGS sequence"/>
</dbReference>
<reference evidence="5 6" key="1">
    <citation type="journal article" date="2019" name="Nat. Microbiol.">
        <title>Wide diversity of methane and short-chain alkane metabolisms in uncultured archaea.</title>
        <authorList>
            <person name="Borrel G."/>
            <person name="Adam P.S."/>
            <person name="McKay L.J."/>
            <person name="Chen L.X."/>
            <person name="Sierra-Garcia I.N."/>
            <person name="Sieber C.M."/>
            <person name="Letourneur Q."/>
            <person name="Ghozlane A."/>
            <person name="Andersen G.L."/>
            <person name="Li W.J."/>
            <person name="Hallam S.J."/>
            <person name="Muyzer G."/>
            <person name="de Oliveira V.M."/>
            <person name="Inskeep W.P."/>
            <person name="Banfield J.F."/>
            <person name="Gribaldo S."/>
        </authorList>
    </citation>
    <scope>NUCLEOTIDE SEQUENCE [LARGE SCALE GENOMIC DNA]</scope>
    <source>
        <strain evidence="5">NM1b</strain>
    </source>
</reference>
<dbReference type="SUPFAM" id="SSF49764">
    <property type="entry name" value="HSP20-like chaperones"/>
    <property type="match status" value="1"/>
</dbReference>
<evidence type="ECO:0000313" key="5">
    <source>
        <dbReference type="EMBL" id="RZN68550.1"/>
    </source>
</evidence>
<evidence type="ECO:0000259" key="3">
    <source>
        <dbReference type="PROSITE" id="PS01031"/>
    </source>
</evidence>
<dbReference type="InterPro" id="IPR008978">
    <property type="entry name" value="HSP20-like_chaperone"/>
</dbReference>
<evidence type="ECO:0000256" key="2">
    <source>
        <dbReference type="RuleBase" id="RU003616"/>
    </source>
</evidence>
<organism evidence="5 6">
    <name type="scientific">Candidatus Methanolliviera hydrocarbonicum</name>
    <dbReference type="NCBI Taxonomy" id="2491085"/>
    <lineage>
        <taxon>Archaea</taxon>
        <taxon>Methanobacteriati</taxon>
        <taxon>Methanobacteriota</taxon>
        <taxon>Candidatus Methanoliparia</taxon>
        <taxon>Candidatus Methanoliparales</taxon>
        <taxon>Candidatus Methanollivieraceae</taxon>
        <taxon>Candidatus Methanolliviera</taxon>
    </lineage>
</organism>
<sequence>MVIRRRFDPHEEIRRLWNWMDRMLEEAPYVGRGLPETTGRNIGTVAPYVDVAEKEGKLVIKADIPGVKKEDISVNVKGDMLEIGAERKEDTEEKGEGYIRRERTYGRYYRAIPLPSEVDKELVNATFEDGVLSIELPKVEGKEVKKIEIK</sequence>
<evidence type="ECO:0000259" key="4">
    <source>
        <dbReference type="PROSITE" id="PS51203"/>
    </source>
</evidence>
<accession>A0A520KVZ7</accession>
<dbReference type="EMBL" id="RXIL01000103">
    <property type="protein sequence ID" value="RZN68550.1"/>
    <property type="molecule type" value="Genomic_DNA"/>
</dbReference>
<dbReference type="InterPro" id="IPR031107">
    <property type="entry name" value="Small_HSP"/>
</dbReference>